<evidence type="ECO:0000256" key="3">
    <source>
        <dbReference type="ARBA" id="ARBA00022691"/>
    </source>
</evidence>
<dbReference type="EMBL" id="CP067420">
    <property type="protein sequence ID" value="QQP90054.1"/>
    <property type="molecule type" value="Genomic_DNA"/>
</dbReference>
<protein>
    <recommendedName>
        <fullName evidence="5">S-adenosylmethionine:tRNA ribosyltransferase-isomerase</fullName>
        <ecNumber evidence="5">2.4.99.17</ecNumber>
    </recommendedName>
    <alternativeName>
        <fullName evidence="5">Queuosine biosynthesis protein QueA</fullName>
    </alternativeName>
</protein>
<dbReference type="PANTHER" id="PTHR30307:SF0">
    <property type="entry name" value="S-ADENOSYLMETHIONINE:TRNA RIBOSYLTRANSFERASE-ISOMERASE"/>
    <property type="match status" value="1"/>
</dbReference>
<dbReference type="InterPro" id="IPR003699">
    <property type="entry name" value="QueA"/>
</dbReference>
<comment type="subcellular location">
    <subcellularLocation>
        <location evidence="5">Cytoplasm</location>
    </subcellularLocation>
</comment>
<evidence type="ECO:0000256" key="4">
    <source>
        <dbReference type="ARBA" id="ARBA00022785"/>
    </source>
</evidence>
<dbReference type="InterPro" id="IPR036100">
    <property type="entry name" value="QueA_sf"/>
</dbReference>
<keyword evidence="2 5" id="KW-0808">Transferase</keyword>
<dbReference type="Gene3D" id="2.40.10.240">
    <property type="entry name" value="QueA-like"/>
    <property type="match status" value="1"/>
</dbReference>
<evidence type="ECO:0000313" key="6">
    <source>
        <dbReference type="EMBL" id="QQP90054.1"/>
    </source>
</evidence>
<evidence type="ECO:0000256" key="1">
    <source>
        <dbReference type="ARBA" id="ARBA00022490"/>
    </source>
</evidence>
<organism evidence="6 7">
    <name type="scientific">Skermanella cutis</name>
    <dbReference type="NCBI Taxonomy" id="2775420"/>
    <lineage>
        <taxon>Bacteria</taxon>
        <taxon>Pseudomonadati</taxon>
        <taxon>Pseudomonadota</taxon>
        <taxon>Alphaproteobacteria</taxon>
        <taxon>Rhodospirillales</taxon>
        <taxon>Azospirillaceae</taxon>
        <taxon>Skermanella</taxon>
    </lineage>
</organism>
<dbReference type="InterPro" id="IPR042119">
    <property type="entry name" value="QueA_dom2"/>
</dbReference>
<name>A0ABX7B6R7_9PROT</name>
<keyword evidence="4 5" id="KW-0671">Queuosine biosynthesis</keyword>
<dbReference type="GO" id="GO:0051075">
    <property type="term" value="F:S-adenosylmethionine:tRNA ribosyltransferase-isomerase activity"/>
    <property type="evidence" value="ECO:0007669"/>
    <property type="project" value="UniProtKB-EC"/>
</dbReference>
<dbReference type="EC" id="2.4.99.17" evidence="5"/>
<keyword evidence="1 5" id="KW-0963">Cytoplasm</keyword>
<keyword evidence="7" id="KW-1185">Reference proteome</keyword>
<evidence type="ECO:0000256" key="2">
    <source>
        <dbReference type="ARBA" id="ARBA00022679"/>
    </source>
</evidence>
<dbReference type="PANTHER" id="PTHR30307">
    <property type="entry name" value="S-ADENOSYLMETHIONINE:TRNA RIBOSYLTRANSFERASE-ISOMERASE"/>
    <property type="match status" value="1"/>
</dbReference>
<comment type="catalytic activity">
    <reaction evidence="5">
        <text>7-aminomethyl-7-carbaguanosine(34) in tRNA + S-adenosyl-L-methionine = epoxyqueuosine(34) in tRNA + adenine + L-methionine + 2 H(+)</text>
        <dbReference type="Rhea" id="RHEA:32155"/>
        <dbReference type="Rhea" id="RHEA-COMP:10342"/>
        <dbReference type="Rhea" id="RHEA-COMP:18582"/>
        <dbReference type="ChEBI" id="CHEBI:15378"/>
        <dbReference type="ChEBI" id="CHEBI:16708"/>
        <dbReference type="ChEBI" id="CHEBI:57844"/>
        <dbReference type="ChEBI" id="CHEBI:59789"/>
        <dbReference type="ChEBI" id="CHEBI:82833"/>
        <dbReference type="ChEBI" id="CHEBI:194443"/>
        <dbReference type="EC" id="2.4.99.17"/>
    </reaction>
</comment>
<gene>
    <name evidence="5 6" type="primary">queA</name>
    <name evidence="6" type="ORF">IGS68_01910</name>
</gene>
<comment type="pathway">
    <text evidence="5">tRNA modification; tRNA-queuosine biosynthesis.</text>
</comment>
<dbReference type="HAMAP" id="MF_00113">
    <property type="entry name" value="QueA"/>
    <property type="match status" value="1"/>
</dbReference>
<dbReference type="RefSeq" id="WP_201076904.1">
    <property type="nucleotide sequence ID" value="NZ_CP067420.1"/>
</dbReference>
<sequence>MRTADFDFDLPPDRIADQPARPRDAARLLHVGRSGGGDAFTDHIVRDLPGLLNPGDLLVYNDTRVIPARLSGRRGEVRVEVTLHKREGADTWHAFAKPGKRLRVGDAIAFAPDLSAEVRDKREGGDVELRFSVAGSDLMAALHRHGVMPLPPYIRRPEGEAAEDRQDYQTVFAAREGAVAAPTAGLHFTPDLLARLDERGIRRVPVTLHVGAGTFLPVKVEDIRDHRMHAEWGEIGRETAEAVAEARRAGGRVVAVGTTSLRLLESAAAEDGTLAPFSGDTDIFITPGYRFKIVDLLLTNFHLPRSTLFMLVSAFAGLDRMRAAYAHAIASGYRFYSYGDTSLLERAPRE</sequence>
<comment type="subunit">
    <text evidence="5">Monomer.</text>
</comment>
<dbReference type="Pfam" id="PF02547">
    <property type="entry name" value="Queuosine_synth"/>
    <property type="match status" value="1"/>
</dbReference>
<reference evidence="6" key="1">
    <citation type="submission" date="2021-02" db="EMBL/GenBank/DDBJ databases">
        <title>Skermanella TT6 skin isolate.</title>
        <authorList>
            <person name="Lee K."/>
            <person name="Ganzorig M."/>
        </authorList>
    </citation>
    <scope>NUCLEOTIDE SEQUENCE</scope>
    <source>
        <strain evidence="6">TT6</strain>
    </source>
</reference>
<dbReference type="Proteomes" id="UP000595197">
    <property type="component" value="Chromosome"/>
</dbReference>
<comment type="similarity">
    <text evidence="5">Belongs to the QueA family.</text>
</comment>
<comment type="function">
    <text evidence="5">Transfers and isomerizes the ribose moiety from AdoMet to the 7-aminomethyl group of 7-deazaguanine (preQ1-tRNA) to give epoxyqueuosine (oQ-tRNA).</text>
</comment>
<dbReference type="SUPFAM" id="SSF111337">
    <property type="entry name" value="QueA-like"/>
    <property type="match status" value="1"/>
</dbReference>
<proteinExistence type="inferred from homology"/>
<evidence type="ECO:0000256" key="5">
    <source>
        <dbReference type="HAMAP-Rule" id="MF_00113"/>
    </source>
</evidence>
<keyword evidence="3 5" id="KW-0949">S-adenosyl-L-methionine</keyword>
<dbReference type="Gene3D" id="3.40.1780.10">
    <property type="entry name" value="QueA-like"/>
    <property type="match status" value="1"/>
</dbReference>
<keyword evidence="6" id="KW-0328">Glycosyltransferase</keyword>
<dbReference type="InterPro" id="IPR042118">
    <property type="entry name" value="QueA_dom1"/>
</dbReference>
<dbReference type="NCBIfam" id="TIGR00113">
    <property type="entry name" value="queA"/>
    <property type="match status" value="1"/>
</dbReference>
<evidence type="ECO:0000313" key="7">
    <source>
        <dbReference type="Proteomes" id="UP000595197"/>
    </source>
</evidence>
<dbReference type="NCBIfam" id="NF001140">
    <property type="entry name" value="PRK00147.1"/>
    <property type="match status" value="1"/>
</dbReference>
<accession>A0ABX7B6R7</accession>